<evidence type="ECO:0008006" key="5">
    <source>
        <dbReference type="Google" id="ProtNLM"/>
    </source>
</evidence>
<gene>
    <name evidence="3" type="ORF">FHG89_21085</name>
</gene>
<feature type="region of interest" description="Disordered" evidence="1">
    <location>
        <begin position="260"/>
        <end position="301"/>
    </location>
</feature>
<dbReference type="AlphaFoldDB" id="A0A5C4QMH1"/>
<feature type="compositionally biased region" description="Low complexity" evidence="1">
    <location>
        <begin position="288"/>
        <end position="300"/>
    </location>
</feature>
<dbReference type="SUPFAM" id="SSF49478">
    <property type="entry name" value="Cna protein B-type domain"/>
    <property type="match status" value="1"/>
</dbReference>
<feature type="compositionally biased region" description="Gly residues" evidence="1">
    <location>
        <begin position="585"/>
        <end position="603"/>
    </location>
</feature>
<feature type="compositionally biased region" description="Acidic residues" evidence="1">
    <location>
        <begin position="277"/>
        <end position="287"/>
    </location>
</feature>
<feature type="compositionally biased region" description="Basic and acidic residues" evidence="1">
    <location>
        <begin position="684"/>
        <end position="694"/>
    </location>
</feature>
<dbReference type="Proteomes" id="UP000306145">
    <property type="component" value="Unassembled WGS sequence"/>
</dbReference>
<keyword evidence="2" id="KW-0812">Transmembrane</keyword>
<feature type="compositionally biased region" description="Low complexity" evidence="1">
    <location>
        <begin position="496"/>
        <end position="516"/>
    </location>
</feature>
<keyword evidence="4" id="KW-1185">Reference proteome</keyword>
<feature type="compositionally biased region" description="Gly residues" evidence="1">
    <location>
        <begin position="619"/>
        <end position="636"/>
    </location>
</feature>
<feature type="compositionally biased region" description="Gly residues" evidence="1">
    <location>
        <begin position="417"/>
        <end position="428"/>
    </location>
</feature>
<dbReference type="EMBL" id="VDFY01000187">
    <property type="protein sequence ID" value="TNH26367.1"/>
    <property type="molecule type" value="Genomic_DNA"/>
</dbReference>
<comment type="caution">
    <text evidence="3">The sequence shown here is derived from an EMBL/GenBank/DDBJ whole genome shotgun (WGS) entry which is preliminary data.</text>
</comment>
<feature type="transmembrane region" description="Helical" evidence="2">
    <location>
        <begin position="308"/>
        <end position="332"/>
    </location>
</feature>
<protein>
    <recommendedName>
        <fullName evidence="5">Carboxypeptidase regulatory-like domain-containing protein</fullName>
    </recommendedName>
</protein>
<feature type="compositionally biased region" description="Low complexity" evidence="1">
    <location>
        <begin position="261"/>
        <end position="276"/>
    </location>
</feature>
<keyword evidence="2" id="KW-1133">Transmembrane helix</keyword>
<accession>A0A5C4QMH1</accession>
<dbReference type="OrthoDB" id="3406136at2"/>
<feature type="compositionally biased region" description="Low complexity" evidence="1">
    <location>
        <begin position="545"/>
        <end position="557"/>
    </location>
</feature>
<proteinExistence type="predicted"/>
<feature type="region of interest" description="Disordered" evidence="1">
    <location>
        <begin position="442"/>
        <end position="694"/>
    </location>
</feature>
<sequence length="694" mass="69658">MIPGPAPRRSPGKSARKAVDVSTHRRAWKQRAGVVVALVAGALLAVPATPAMAEPNINNVSASPSSVEAGKTTKVTYTLNFPLGADEADISVTSNNSKLRCIDGCSRNRVDSSGTLDATFQAADDATNGSAVITIKAVNSSGQKNEQQATTTVNLVGKAAPPPQNQTVRSVSGKVVKKANGEAVPNAIVILQDSTGKRLDTISNGSGDFRFTGTTDKPIAPGRIDLGASFDNITATKSFNANAGQSVTGQRISLEIKVEVTPSATPSATAEALPTEEATEEGAEDQPSEAASPGAAANASNEDDGGGFGSYLIILLGGLLVAAGVGTIVLLWMRRKENGDDEDAPDGVGAAGAVPAARGAFRGGDDQTRVVNRAGGGPDPTMVGGAALSEAPTMMHRPVVDDVPPDPYGAPPQPYGAAGGQGWGGTGYGDEPAPGGYGAGGYGNAPASGGGYGTAAAPEGGYGAGAAGDGYGAAPGSGAGHGAAPSSGGGYGSRDYTAPAGTAGYPPAPASGAPYGERFDEPTGRYTGDSTQYPAPADPYATGVYQPEQGQGYGQPEPTAPYGGRPAEPTGGYGQPAGSYDQGGYDQGGYGQPAGGYDQGGYGQEPPAQRGGYDDRGYDQGGYGQQAGGYDQGGYGQEPPAQRGGYGQEPPAQRGGYDEPGYDQGGYGQQAGRARPDGPPPTERGGRRLDWLDD</sequence>
<evidence type="ECO:0000256" key="2">
    <source>
        <dbReference type="SAM" id="Phobius"/>
    </source>
</evidence>
<feature type="compositionally biased region" description="Gly residues" evidence="1">
    <location>
        <begin position="460"/>
        <end position="492"/>
    </location>
</feature>
<reference evidence="3 4" key="1">
    <citation type="submission" date="2019-06" db="EMBL/GenBank/DDBJ databases">
        <title>Micromonospora ordensis sp. nov., isolated from deep marine sediment.</title>
        <authorList>
            <person name="Veyisoglu A."/>
            <person name="Carro L."/>
            <person name="Klenk H.-P."/>
            <person name="Sahin N."/>
        </authorList>
    </citation>
    <scope>NUCLEOTIDE SEQUENCE [LARGE SCALE GENOMIC DNA]</scope>
    <source>
        <strain evidence="3 4">S2509</strain>
    </source>
</reference>
<feature type="region of interest" description="Disordered" evidence="1">
    <location>
        <begin position="408"/>
        <end position="429"/>
    </location>
</feature>
<evidence type="ECO:0000313" key="3">
    <source>
        <dbReference type="EMBL" id="TNH26367.1"/>
    </source>
</evidence>
<evidence type="ECO:0000313" key="4">
    <source>
        <dbReference type="Proteomes" id="UP000306145"/>
    </source>
</evidence>
<evidence type="ECO:0000256" key="1">
    <source>
        <dbReference type="SAM" id="MobiDB-lite"/>
    </source>
</evidence>
<name>A0A5C4QMH1_9ACTN</name>
<feature type="compositionally biased region" description="Gly residues" evidence="1">
    <location>
        <begin position="442"/>
        <end position="453"/>
    </location>
</feature>
<keyword evidence="2" id="KW-0472">Membrane</keyword>
<organism evidence="3 4">
    <name type="scientific">Micromonospora orduensis</name>
    <dbReference type="NCBI Taxonomy" id="1420891"/>
    <lineage>
        <taxon>Bacteria</taxon>
        <taxon>Bacillati</taxon>
        <taxon>Actinomycetota</taxon>
        <taxon>Actinomycetes</taxon>
        <taxon>Micromonosporales</taxon>
        <taxon>Micromonosporaceae</taxon>
        <taxon>Micromonospora</taxon>
    </lineage>
</organism>